<proteinExistence type="predicted"/>
<dbReference type="SUPFAM" id="SSF50729">
    <property type="entry name" value="PH domain-like"/>
    <property type="match status" value="2"/>
</dbReference>
<dbReference type="PANTHER" id="PTHR23280">
    <property type="entry name" value="4.1 G PROTEIN"/>
    <property type="match status" value="1"/>
</dbReference>
<evidence type="ECO:0000313" key="4">
    <source>
        <dbReference type="EMBL" id="KAF3832414.1"/>
    </source>
</evidence>
<evidence type="ECO:0000259" key="3">
    <source>
        <dbReference type="PROSITE" id="PS50057"/>
    </source>
</evidence>
<dbReference type="AlphaFoldDB" id="A0A7J5X610"/>
<keyword evidence="2" id="KW-1133">Transmembrane helix</keyword>
<dbReference type="PROSITE" id="PS00660">
    <property type="entry name" value="FERM_1"/>
    <property type="match status" value="2"/>
</dbReference>
<dbReference type="GO" id="GO:0031032">
    <property type="term" value="P:actomyosin structure organization"/>
    <property type="evidence" value="ECO:0007669"/>
    <property type="project" value="TreeGrafter"/>
</dbReference>
<dbReference type="Pfam" id="PF09380">
    <property type="entry name" value="FERM_C"/>
    <property type="match status" value="1"/>
</dbReference>
<protein>
    <recommendedName>
        <fullName evidence="3">FERM domain-containing protein</fullName>
    </recommendedName>
</protein>
<dbReference type="Proteomes" id="UP000518266">
    <property type="component" value="Unassembled WGS sequence"/>
</dbReference>
<keyword evidence="5" id="KW-1185">Reference proteome</keyword>
<dbReference type="GO" id="GO:0005856">
    <property type="term" value="C:cytoskeleton"/>
    <property type="evidence" value="ECO:0007669"/>
    <property type="project" value="TreeGrafter"/>
</dbReference>
<feature type="compositionally biased region" description="Low complexity" evidence="1">
    <location>
        <begin position="434"/>
        <end position="450"/>
    </location>
</feature>
<dbReference type="InterPro" id="IPR035963">
    <property type="entry name" value="FERM_2"/>
</dbReference>
<keyword evidence="2" id="KW-0812">Transmembrane</keyword>
<evidence type="ECO:0000256" key="1">
    <source>
        <dbReference type="SAM" id="MobiDB-lite"/>
    </source>
</evidence>
<dbReference type="SUPFAM" id="SSF54236">
    <property type="entry name" value="Ubiquitin-like"/>
    <property type="match status" value="2"/>
</dbReference>
<organism evidence="4 5">
    <name type="scientific">Dissostichus mawsoni</name>
    <name type="common">Antarctic cod</name>
    <dbReference type="NCBI Taxonomy" id="36200"/>
    <lineage>
        <taxon>Eukaryota</taxon>
        <taxon>Metazoa</taxon>
        <taxon>Chordata</taxon>
        <taxon>Craniata</taxon>
        <taxon>Vertebrata</taxon>
        <taxon>Euteleostomi</taxon>
        <taxon>Actinopterygii</taxon>
        <taxon>Neopterygii</taxon>
        <taxon>Teleostei</taxon>
        <taxon>Neoteleostei</taxon>
        <taxon>Acanthomorphata</taxon>
        <taxon>Eupercaria</taxon>
        <taxon>Perciformes</taxon>
        <taxon>Notothenioidei</taxon>
        <taxon>Nototheniidae</taxon>
        <taxon>Dissostichus</taxon>
    </lineage>
</organism>
<sequence>MLSRLMSSSIRSLDRECNCTVRLLDDSEYTCTIQLPEGKRDSAALFYHRLIEPDVENGANAVVSTTVNSRWRKWEVQALKMWGSSRFHRCTNNILIEEGGLRLRLYMSDAKGQYLFDVICHHLNLLEKDYFGIRYVDPDKQRHWLEFTKSIAKQIKSQPPFTMCLRVKFYPPDPAALKEEITRLRGISTMAASSEIGDHDPGKHPEGYSSKFQFFPKHSEKLERRIADIHKTELIGQIPEISELNFLQKAQNLETYGVDPHPCKDVSGNPAFLAFTPFGFTVLQGNRRVHLLNWEEVTKLKFEAKTFHVYANQTEDKKIILTFFAPTPEACKHLWKCGVENQAFYKLEKSSQVRTVSSSNLFFKGSRFRYRAGMVPSRSCPSITHGPRLTSVPRTRRRAVHISIMEDMNVRVLSLGPRLLGKVLGVLPLLPALPGDSSSSGSAPGSGQSSRTPSRLAVPPQLHGSHRPANGAGLESLRDSAHSTPVRSVSHGDSFMSSRGSMMDSSEASTSAVISDEAYSPSDSMLSTPVAEHGMENPLNRHLNGAPRSVEDKESEAGASKEGQTAEFSSGRRALRLVKSRPAPPSDAEELNKFILSVLRLFLVTIGLLFALLLLLIMLTESDLDIAFLRDIRKTPEFQQFHFEYFCPLRRWFACKLRWMGGKRKRGGDEHLAQQERHLERNLAQVDRHWQLTMEAAARAREEEMALRREENAQTQAFNLAFLRTLGQVRRRRSTWQMSLVHADFSCRDEATRMTVMQHNTTYSSEVFGQLPEGKRDSAALFYHRLIEPDVENGANFHYSAQQMEEVGGSGSEDVGELQVSQVHQHIYNRGRRAEAPSRDAKGQYLFDVICHHLNLLEKDYFGIRYVDPDKQRHWLEFTKSIAKQIKSQPPFTMCLRVKFYPPDPAALKEEITRLRGISTMAASSEIGDHDPGKHPEGYSSKFQFFPKHSEKLERRIADIHKTELIGQIPEISELNFLQKAQNLETYGVDPHPCKDVSGNPAFLAFTPFGFTVLQGNRRVHLLNW</sequence>
<dbReference type="InterPro" id="IPR019749">
    <property type="entry name" value="Band_41_domain"/>
</dbReference>
<dbReference type="CDD" id="cd14473">
    <property type="entry name" value="FERM_B-lobe"/>
    <property type="match status" value="2"/>
</dbReference>
<dbReference type="PANTHER" id="PTHR23280:SF5">
    <property type="entry name" value="FERM DOMAIN-CONTAINING PROTEIN 5"/>
    <property type="match status" value="1"/>
</dbReference>
<dbReference type="InterPro" id="IPR011993">
    <property type="entry name" value="PH-like_dom_sf"/>
</dbReference>
<dbReference type="OrthoDB" id="6266673at2759"/>
<evidence type="ECO:0000313" key="5">
    <source>
        <dbReference type="Proteomes" id="UP000518266"/>
    </source>
</evidence>
<dbReference type="Gene3D" id="1.20.80.10">
    <property type="match status" value="2"/>
</dbReference>
<evidence type="ECO:0000256" key="2">
    <source>
        <dbReference type="SAM" id="Phobius"/>
    </source>
</evidence>
<dbReference type="SUPFAM" id="SSF47031">
    <property type="entry name" value="Second domain of FERM"/>
    <property type="match status" value="2"/>
</dbReference>
<comment type="caution">
    <text evidence="4">The sequence shown here is derived from an EMBL/GenBank/DDBJ whole genome shotgun (WGS) entry which is preliminary data.</text>
</comment>
<dbReference type="InterPro" id="IPR014352">
    <property type="entry name" value="FERM/acyl-CoA-bd_prot_sf"/>
</dbReference>
<feature type="domain" description="FERM" evidence="3">
    <location>
        <begin position="17"/>
        <end position="349"/>
    </location>
</feature>
<dbReference type="CDD" id="cd17102">
    <property type="entry name" value="FERM_F1_FRMD3"/>
    <property type="match status" value="2"/>
</dbReference>
<dbReference type="SMART" id="SM01196">
    <property type="entry name" value="FERM_C"/>
    <property type="match status" value="1"/>
</dbReference>
<dbReference type="InterPro" id="IPR019747">
    <property type="entry name" value="FERM_CS"/>
</dbReference>
<dbReference type="FunFam" id="3.10.20.90:FF:000458">
    <property type="entry name" value="Erythrocyte membrane protein band 4.1a"/>
    <property type="match status" value="2"/>
</dbReference>
<gene>
    <name evidence="4" type="ORF">F7725_026079</name>
</gene>
<dbReference type="EMBL" id="JAAKFY010000027">
    <property type="protein sequence ID" value="KAF3832414.1"/>
    <property type="molecule type" value="Genomic_DNA"/>
</dbReference>
<dbReference type="InterPro" id="IPR019748">
    <property type="entry name" value="FERM_central"/>
</dbReference>
<dbReference type="FunFam" id="2.30.29.30:FF:000043">
    <property type="entry name" value="FERM domain-containing protein 5"/>
    <property type="match status" value="1"/>
</dbReference>
<dbReference type="Gene3D" id="3.10.20.90">
    <property type="entry name" value="Phosphatidylinositol 3-kinase Catalytic Subunit, Chain A, domain 1"/>
    <property type="match status" value="2"/>
</dbReference>
<feature type="domain" description="FERM" evidence="3">
    <location>
        <begin position="821"/>
        <end position="1025"/>
    </location>
</feature>
<keyword evidence="2" id="KW-0472">Membrane</keyword>
<dbReference type="InterPro" id="IPR029071">
    <property type="entry name" value="Ubiquitin-like_domsf"/>
</dbReference>
<dbReference type="InterPro" id="IPR000299">
    <property type="entry name" value="FERM_domain"/>
</dbReference>
<dbReference type="Pfam" id="PF09379">
    <property type="entry name" value="FERM_N"/>
    <property type="match status" value="2"/>
</dbReference>
<accession>A0A7J5X610</accession>
<dbReference type="PROSITE" id="PS50057">
    <property type="entry name" value="FERM_3"/>
    <property type="match status" value="2"/>
</dbReference>
<dbReference type="SMART" id="SM00295">
    <property type="entry name" value="B41"/>
    <property type="match status" value="2"/>
</dbReference>
<feature type="region of interest" description="Disordered" evidence="1">
    <location>
        <begin position="434"/>
        <end position="571"/>
    </location>
</feature>
<dbReference type="Gene3D" id="2.30.29.30">
    <property type="entry name" value="Pleckstrin-homology domain (PH domain)/Phosphotyrosine-binding domain (PTB)"/>
    <property type="match status" value="1"/>
</dbReference>
<feature type="compositionally biased region" description="Polar residues" evidence="1">
    <location>
        <begin position="495"/>
        <end position="513"/>
    </location>
</feature>
<name>A0A7J5X610_DISMA</name>
<dbReference type="Pfam" id="PF00373">
    <property type="entry name" value="FERM_M"/>
    <property type="match status" value="2"/>
</dbReference>
<dbReference type="InterPro" id="IPR018979">
    <property type="entry name" value="FERM_N"/>
</dbReference>
<dbReference type="InterPro" id="IPR018980">
    <property type="entry name" value="FERM_PH-like_C"/>
</dbReference>
<reference evidence="4 5" key="1">
    <citation type="submission" date="2020-03" db="EMBL/GenBank/DDBJ databases">
        <title>Dissostichus mawsoni Genome sequencing and assembly.</title>
        <authorList>
            <person name="Park H."/>
        </authorList>
    </citation>
    <scope>NUCLEOTIDE SEQUENCE [LARGE SCALE GENOMIC DNA]</scope>
    <source>
        <strain evidence="4">DM0001</strain>
        <tissue evidence="4">Muscle</tissue>
    </source>
</reference>
<feature type="transmembrane region" description="Helical" evidence="2">
    <location>
        <begin position="594"/>
        <end position="620"/>
    </location>
</feature>